<feature type="compositionally biased region" description="Basic and acidic residues" evidence="1">
    <location>
        <begin position="1"/>
        <end position="15"/>
    </location>
</feature>
<dbReference type="KEGG" id="zmk:HG535_0E04100"/>
<dbReference type="EMBL" id="CP058608">
    <property type="protein sequence ID" value="QLG73326.1"/>
    <property type="molecule type" value="Genomic_DNA"/>
</dbReference>
<proteinExistence type="predicted"/>
<dbReference type="RefSeq" id="XP_037145053.1">
    <property type="nucleotide sequence ID" value="XM_037289158.1"/>
</dbReference>
<feature type="region of interest" description="Disordered" evidence="1">
    <location>
        <begin position="1"/>
        <end position="22"/>
    </location>
</feature>
<reference evidence="2 3" key="1">
    <citation type="submission" date="2020-07" db="EMBL/GenBank/DDBJ databases">
        <title>The yeast mating-type switching endonuclease HO is a domesticated member of an unorthodox homing genetic element family.</title>
        <authorList>
            <person name="Coughlan A.Y."/>
            <person name="Lombardi L."/>
            <person name="Braun-Galleani S."/>
            <person name="Martos A.R."/>
            <person name="Galeote V."/>
            <person name="Bigey F."/>
            <person name="Dequin S."/>
            <person name="Byrne K.P."/>
            <person name="Wolfe K.H."/>
        </authorList>
    </citation>
    <scope>NUCLEOTIDE SEQUENCE [LARGE SCALE GENOMIC DNA]</scope>
    <source>
        <strain evidence="2 3">NRRL Y-6702</strain>
    </source>
</reference>
<organism evidence="2 3">
    <name type="scientific">Zygotorulaspora mrakii</name>
    <name type="common">Zygosaccharomyces mrakii</name>
    <dbReference type="NCBI Taxonomy" id="42260"/>
    <lineage>
        <taxon>Eukaryota</taxon>
        <taxon>Fungi</taxon>
        <taxon>Dikarya</taxon>
        <taxon>Ascomycota</taxon>
        <taxon>Saccharomycotina</taxon>
        <taxon>Saccharomycetes</taxon>
        <taxon>Saccharomycetales</taxon>
        <taxon>Saccharomycetaceae</taxon>
        <taxon>Zygotorulaspora</taxon>
    </lineage>
</organism>
<dbReference type="GeneID" id="59237068"/>
<accession>A0A7H9B4M5</accession>
<evidence type="ECO:0000313" key="2">
    <source>
        <dbReference type="EMBL" id="QLG73326.1"/>
    </source>
</evidence>
<dbReference type="AlphaFoldDB" id="A0A7H9B4M5"/>
<protein>
    <submittedName>
        <fullName evidence="2">Uncharacterized protein</fullName>
    </submittedName>
</protein>
<name>A0A7H9B4M5_ZYGMR</name>
<sequence length="280" mass="33120">MKFEDEESKELQKQRLERRRQKFSEEARDNILNSPLRDEALLSKSTNAGIESLVASQDLREKFLCQLKHKNADQREHGLRKLREIIVSIYDQNKSDRSFVEQAYEVYKMSYDFYLQKRDFNKVANLVLSFMVTHLPLDMTVEYAEINIISLSHVTRDMDMCIRSVRDMAHGSTPSELLNSLLEMSVIYMYQTSSPRRWFKILSAFDTESPIYSYVTRSKAFMEMRRRNFEQIAKCYNQIPVGFLIDRWFSNMITADEVRSLHDFVTTPNGAEVIVFKKRR</sequence>
<gene>
    <name evidence="2" type="ORF">HG535_0E04100</name>
</gene>
<dbReference type="OrthoDB" id="4035094at2759"/>
<dbReference type="Proteomes" id="UP000509704">
    <property type="component" value="Chromosome 5"/>
</dbReference>
<evidence type="ECO:0000313" key="3">
    <source>
        <dbReference type="Proteomes" id="UP000509704"/>
    </source>
</evidence>
<keyword evidence="3" id="KW-1185">Reference proteome</keyword>
<evidence type="ECO:0000256" key="1">
    <source>
        <dbReference type="SAM" id="MobiDB-lite"/>
    </source>
</evidence>